<reference evidence="7" key="1">
    <citation type="submission" date="2018-09" db="EMBL/GenBank/DDBJ databases">
        <title>Draft Genome Sequence of Mediterraneibacter sp. KCTC 15684.</title>
        <authorList>
            <person name="Kim J.S."/>
            <person name="Han K.I."/>
            <person name="Suh M.K."/>
            <person name="Lee K.C."/>
            <person name="Eom M.K."/>
            <person name="Lee J.H."/>
            <person name="Park S.H."/>
            <person name="Kang S.W."/>
            <person name="Park J.E."/>
            <person name="Oh B.S."/>
            <person name="Yu S.Y."/>
            <person name="Choi S.H."/>
            <person name="Lee D.H."/>
            <person name="Yoon H."/>
            <person name="Kim B."/>
            <person name="Yang S.J."/>
            <person name="Lee J.S."/>
        </authorList>
    </citation>
    <scope>NUCLEOTIDE SEQUENCE [LARGE SCALE GENOMIC DNA]</scope>
    <source>
        <strain evidence="7">KCTC 15684</strain>
    </source>
</reference>
<accession>A0A391P2R0</accession>
<evidence type="ECO:0000256" key="1">
    <source>
        <dbReference type="ARBA" id="ARBA00022801"/>
    </source>
</evidence>
<comment type="caution">
    <text evidence="6">The sequence shown here is derived from an EMBL/GenBank/DDBJ whole genome shotgun (WGS) entry which is preliminary data.</text>
</comment>
<dbReference type="InterPro" id="IPR050301">
    <property type="entry name" value="NTE"/>
</dbReference>
<dbReference type="InterPro" id="IPR037483">
    <property type="entry name" value="YjjU-like"/>
</dbReference>
<comment type="caution">
    <text evidence="4">Lacks conserved residue(s) required for the propagation of feature annotation.</text>
</comment>
<feature type="short sequence motif" description="GXSXG" evidence="4">
    <location>
        <begin position="37"/>
        <end position="41"/>
    </location>
</feature>
<sequence length="285" mass="33107">MEKATLVLEGGATRGVFTSGVLDYMMEKEFYVSDVIGVSAGSCNAVDYVSRQIGRTRDCMIHKEKKYSFYNGIRKTIKERSLMDMNMIFDTYPREIFPFDFDTYFKSEINCEIVTTNCLTGQAEYMTEKEDGDRLMKICRASSSMPLVSPIVNVDEIPYLDGGIADSIPIRRALEKENEKIIVILTRNAGYRKKIPSKALGNLYRRAYKSYPQLVRAILRRNQIYNRTLNEIHALEEKGRIYVLRPEEEAIGRMEKKYEVLEGFYEHGYHLMERDFDKMTEYLGK</sequence>
<keyword evidence="3 4" id="KW-0443">Lipid metabolism</keyword>
<dbReference type="GO" id="GO:0016042">
    <property type="term" value="P:lipid catabolic process"/>
    <property type="evidence" value="ECO:0007669"/>
    <property type="project" value="UniProtKB-UniRule"/>
</dbReference>
<feature type="short sequence motif" description="DGA/G" evidence="4">
    <location>
        <begin position="161"/>
        <end position="163"/>
    </location>
</feature>
<dbReference type="InterPro" id="IPR045943">
    <property type="entry name" value="DUF6363"/>
</dbReference>
<gene>
    <name evidence="6" type="ORF">KGMB01110_27900</name>
</gene>
<dbReference type="Pfam" id="PF19890">
    <property type="entry name" value="DUF6363"/>
    <property type="match status" value="1"/>
</dbReference>
<evidence type="ECO:0000313" key="7">
    <source>
        <dbReference type="Proteomes" id="UP000265643"/>
    </source>
</evidence>
<dbReference type="PROSITE" id="PS51635">
    <property type="entry name" value="PNPLA"/>
    <property type="match status" value="1"/>
</dbReference>
<dbReference type="InterPro" id="IPR016035">
    <property type="entry name" value="Acyl_Trfase/lysoPLipase"/>
</dbReference>
<keyword evidence="2 4" id="KW-0442">Lipid degradation</keyword>
<dbReference type="PANTHER" id="PTHR14226:SF25">
    <property type="entry name" value="PHOSPHOESTERASE"/>
    <property type="match status" value="1"/>
</dbReference>
<proteinExistence type="predicted"/>
<organism evidence="6 7">
    <name type="scientific">Mediterraneibacter butyricigenes</name>
    <dbReference type="NCBI Taxonomy" id="2316025"/>
    <lineage>
        <taxon>Bacteria</taxon>
        <taxon>Bacillati</taxon>
        <taxon>Bacillota</taxon>
        <taxon>Clostridia</taxon>
        <taxon>Lachnospirales</taxon>
        <taxon>Lachnospiraceae</taxon>
        <taxon>Mediterraneibacter</taxon>
    </lineage>
</organism>
<dbReference type="RefSeq" id="WP_117602358.1">
    <property type="nucleotide sequence ID" value="NZ_BHGK01000001.1"/>
</dbReference>
<dbReference type="Proteomes" id="UP000265643">
    <property type="component" value="Unassembled WGS sequence"/>
</dbReference>
<dbReference type="InterPro" id="IPR002641">
    <property type="entry name" value="PNPLA_dom"/>
</dbReference>
<evidence type="ECO:0000313" key="6">
    <source>
        <dbReference type="EMBL" id="GCA68354.1"/>
    </source>
</evidence>
<keyword evidence="7" id="KW-1185">Reference proteome</keyword>
<dbReference type="Gene3D" id="3.40.1090.10">
    <property type="entry name" value="Cytosolic phospholipase A2 catalytic domain"/>
    <property type="match status" value="1"/>
</dbReference>
<protein>
    <submittedName>
        <fullName evidence="6">Patatin family protein</fullName>
    </submittedName>
</protein>
<name>A0A391P2R0_9FIRM</name>
<dbReference type="GO" id="GO:0016787">
    <property type="term" value="F:hydrolase activity"/>
    <property type="evidence" value="ECO:0007669"/>
    <property type="project" value="UniProtKB-UniRule"/>
</dbReference>
<feature type="domain" description="PNPLA" evidence="5">
    <location>
        <begin position="6"/>
        <end position="174"/>
    </location>
</feature>
<dbReference type="CDD" id="cd07208">
    <property type="entry name" value="Pat_hypo_Ecoli_yjju_like"/>
    <property type="match status" value="1"/>
</dbReference>
<dbReference type="AlphaFoldDB" id="A0A391P2R0"/>
<dbReference type="Pfam" id="PF01734">
    <property type="entry name" value="Patatin"/>
    <property type="match status" value="1"/>
</dbReference>
<evidence type="ECO:0000256" key="3">
    <source>
        <dbReference type="ARBA" id="ARBA00023098"/>
    </source>
</evidence>
<evidence type="ECO:0000256" key="4">
    <source>
        <dbReference type="PROSITE-ProRule" id="PRU01161"/>
    </source>
</evidence>
<evidence type="ECO:0000259" key="5">
    <source>
        <dbReference type="PROSITE" id="PS51635"/>
    </source>
</evidence>
<feature type="active site" description="Nucleophile" evidence="4">
    <location>
        <position position="39"/>
    </location>
</feature>
<dbReference type="PANTHER" id="PTHR14226">
    <property type="entry name" value="NEUROPATHY TARGET ESTERASE/SWISS CHEESE D.MELANOGASTER"/>
    <property type="match status" value="1"/>
</dbReference>
<dbReference type="SUPFAM" id="SSF52151">
    <property type="entry name" value="FabD/lysophospholipase-like"/>
    <property type="match status" value="1"/>
</dbReference>
<evidence type="ECO:0000256" key="2">
    <source>
        <dbReference type="ARBA" id="ARBA00022963"/>
    </source>
</evidence>
<keyword evidence="1 4" id="KW-0378">Hydrolase</keyword>
<feature type="active site" description="Proton acceptor" evidence="4">
    <location>
        <position position="161"/>
    </location>
</feature>
<dbReference type="EMBL" id="BHGK01000001">
    <property type="protein sequence ID" value="GCA68354.1"/>
    <property type="molecule type" value="Genomic_DNA"/>
</dbReference>